<protein>
    <submittedName>
        <fullName evidence="1">Uncharacterized protein</fullName>
    </submittedName>
</protein>
<organism evidence="1 2">
    <name type="scientific">Solanum verrucosum</name>
    <dbReference type="NCBI Taxonomy" id="315347"/>
    <lineage>
        <taxon>Eukaryota</taxon>
        <taxon>Viridiplantae</taxon>
        <taxon>Streptophyta</taxon>
        <taxon>Embryophyta</taxon>
        <taxon>Tracheophyta</taxon>
        <taxon>Spermatophyta</taxon>
        <taxon>Magnoliopsida</taxon>
        <taxon>eudicotyledons</taxon>
        <taxon>Gunneridae</taxon>
        <taxon>Pentapetalae</taxon>
        <taxon>asterids</taxon>
        <taxon>lamiids</taxon>
        <taxon>Solanales</taxon>
        <taxon>Solanaceae</taxon>
        <taxon>Solanoideae</taxon>
        <taxon>Solaneae</taxon>
        <taxon>Solanum</taxon>
    </lineage>
</organism>
<proteinExistence type="predicted"/>
<dbReference type="AlphaFoldDB" id="A0AAF0TMK4"/>
<evidence type="ECO:0000313" key="1">
    <source>
        <dbReference type="EMBL" id="WMV20603.1"/>
    </source>
</evidence>
<reference evidence="1" key="1">
    <citation type="submission" date="2023-08" db="EMBL/GenBank/DDBJ databases">
        <title>A de novo genome assembly of Solanum verrucosum Schlechtendal, a Mexican diploid species geographically isolated from the other diploid A-genome species in potato relatives.</title>
        <authorList>
            <person name="Hosaka K."/>
        </authorList>
    </citation>
    <scope>NUCLEOTIDE SEQUENCE</scope>
    <source>
        <tissue evidence="1">Young leaves</tissue>
    </source>
</reference>
<dbReference type="PANTHER" id="PTHR31270">
    <property type="entry name" value="GLUTAMINYL-PEPTIDE CYCLOTRANSFERASE"/>
    <property type="match status" value="1"/>
</dbReference>
<gene>
    <name evidence="1" type="ORF">MTR67_013988</name>
</gene>
<name>A0AAF0TMK4_SOLVR</name>
<dbReference type="Proteomes" id="UP001234989">
    <property type="component" value="Chromosome 3"/>
</dbReference>
<dbReference type="EMBL" id="CP133614">
    <property type="protein sequence ID" value="WMV20603.1"/>
    <property type="molecule type" value="Genomic_DNA"/>
</dbReference>
<accession>A0AAF0TMK4</accession>
<dbReference type="InterPro" id="IPR007788">
    <property type="entry name" value="QCT"/>
</dbReference>
<dbReference type="PANTHER" id="PTHR31270:SF1">
    <property type="entry name" value="GLUTAMINYL-PEPTIDE CYCLOTRANSFERASE"/>
    <property type="match status" value="1"/>
</dbReference>
<keyword evidence="2" id="KW-1185">Reference proteome</keyword>
<sequence length="117" mass="12826">MASSASTTNHHAKMSLLNRRFAVVGLIVLLSFAVFSEAEASYGAYKVKVINEFPHDPEAYTQLAEIRNLVADHDRSASVGLLYAENDTLFESTGLYGRSSVRKVALQNGKVCLQLAY</sequence>
<dbReference type="GO" id="GO:0016603">
    <property type="term" value="F:glutaminyl-peptide cyclotransferase activity"/>
    <property type="evidence" value="ECO:0007669"/>
    <property type="project" value="InterPro"/>
</dbReference>
<evidence type="ECO:0000313" key="2">
    <source>
        <dbReference type="Proteomes" id="UP001234989"/>
    </source>
</evidence>
<dbReference type="Pfam" id="PF05096">
    <property type="entry name" value="Glu_cyclase_2"/>
    <property type="match status" value="1"/>
</dbReference>